<gene>
    <name evidence="1" type="ORF">CCM_06245</name>
</gene>
<dbReference type="VEuPathDB" id="FungiDB:CCM_06245"/>
<dbReference type="RefSeq" id="XP_006671449.1">
    <property type="nucleotide sequence ID" value="XM_006671386.1"/>
</dbReference>
<reference evidence="1 2" key="1">
    <citation type="journal article" date="2011" name="Genome Biol.">
        <title>Genome sequence of the insect pathogenic fungus Cordyceps militaris, a valued traditional Chinese medicine.</title>
        <authorList>
            <person name="Zheng P."/>
            <person name="Xia Y."/>
            <person name="Xiao G."/>
            <person name="Xiong C."/>
            <person name="Hu X."/>
            <person name="Zhang S."/>
            <person name="Zheng H."/>
            <person name="Huang Y."/>
            <person name="Zhou Y."/>
            <person name="Wang S."/>
            <person name="Zhao G.P."/>
            <person name="Liu X."/>
            <person name="St Leger R.J."/>
            <person name="Wang C."/>
        </authorList>
    </citation>
    <scope>NUCLEOTIDE SEQUENCE [LARGE SCALE GENOMIC DNA]</scope>
    <source>
        <strain evidence="1 2">CM01</strain>
    </source>
</reference>
<evidence type="ECO:0000313" key="1">
    <source>
        <dbReference type="EMBL" id="EGX92085.1"/>
    </source>
</evidence>
<accession>G3JJJ7</accession>
<dbReference type="AlphaFoldDB" id="G3JJJ7"/>
<sequence length="192" mass="21122">MALPAVVTTQRRAIPAHSFLFARILLVTVIEMASRPEGTWPAVRCACKPYKPLQTKRRPCLHRANEIPVHIATGDESKRSHIVTRRQCLEAPGALLTAHPLASAYHPIVQSTSQPSPWLGRGGGTSHLDTQNLPPELPLVQVADHADVDYWPWSPSENLSHTTRFIKSLGCHQLSVLASSGHNAFVTNTHNM</sequence>
<dbReference type="GeneID" id="18168260"/>
<name>G3JJJ7_CORMM</name>
<dbReference type="EMBL" id="JH126402">
    <property type="protein sequence ID" value="EGX92085.1"/>
    <property type="molecule type" value="Genomic_DNA"/>
</dbReference>
<organism evidence="1 2">
    <name type="scientific">Cordyceps militaris (strain CM01)</name>
    <name type="common">Caterpillar fungus</name>
    <dbReference type="NCBI Taxonomy" id="983644"/>
    <lineage>
        <taxon>Eukaryota</taxon>
        <taxon>Fungi</taxon>
        <taxon>Dikarya</taxon>
        <taxon>Ascomycota</taxon>
        <taxon>Pezizomycotina</taxon>
        <taxon>Sordariomycetes</taxon>
        <taxon>Hypocreomycetidae</taxon>
        <taxon>Hypocreales</taxon>
        <taxon>Cordycipitaceae</taxon>
        <taxon>Cordyceps</taxon>
    </lineage>
</organism>
<evidence type="ECO:0000313" key="2">
    <source>
        <dbReference type="Proteomes" id="UP000001610"/>
    </source>
</evidence>
<dbReference type="HOGENOM" id="CLU_1415096_0_0_1"/>
<dbReference type="InParanoid" id="G3JJJ7"/>
<dbReference type="KEGG" id="cmt:CCM_06245"/>
<protein>
    <submittedName>
        <fullName evidence="1">Uncharacterized protein</fullName>
    </submittedName>
</protein>
<keyword evidence="2" id="KW-1185">Reference proteome</keyword>
<proteinExistence type="predicted"/>
<dbReference type="Proteomes" id="UP000001610">
    <property type="component" value="Unassembled WGS sequence"/>
</dbReference>